<dbReference type="HOGENOM" id="CLU_2831037_0_0_1"/>
<reference evidence="2" key="1">
    <citation type="journal article" date="2010" name="Genome Res.">
        <title>Population genomic sequencing of Coccidioides fungi reveals recent hybridization and transposon control.</title>
        <authorList>
            <person name="Neafsey D.E."/>
            <person name="Barker B.M."/>
            <person name="Sharpton T.J."/>
            <person name="Stajich J.E."/>
            <person name="Park D.J."/>
            <person name="Whiston E."/>
            <person name="Hung C.-Y."/>
            <person name="McMahan C."/>
            <person name="White J."/>
            <person name="Sykes S."/>
            <person name="Heiman D."/>
            <person name="Young S."/>
            <person name="Zeng Q."/>
            <person name="Abouelleil A."/>
            <person name="Aftuck L."/>
            <person name="Bessette D."/>
            <person name="Brown A."/>
            <person name="FitzGerald M."/>
            <person name="Lui A."/>
            <person name="Macdonald J.P."/>
            <person name="Priest M."/>
            <person name="Orbach M.J."/>
            <person name="Galgiani J.N."/>
            <person name="Kirkland T.N."/>
            <person name="Cole G.T."/>
            <person name="Birren B.W."/>
            <person name="Henn M.R."/>
            <person name="Taylor J.W."/>
            <person name="Rounsley S.D."/>
        </authorList>
    </citation>
    <scope>NUCLEOTIDE SEQUENCE [LARGE SCALE GENOMIC DNA]</scope>
    <source>
        <strain evidence="2">RMSCC 757 / Silveira</strain>
    </source>
</reference>
<organism evidence="2">
    <name type="scientific">Coccidioides posadasii (strain RMSCC 757 / Silveira)</name>
    <name type="common">Valley fever fungus</name>
    <dbReference type="NCBI Taxonomy" id="443226"/>
    <lineage>
        <taxon>Eukaryota</taxon>
        <taxon>Fungi</taxon>
        <taxon>Dikarya</taxon>
        <taxon>Ascomycota</taxon>
        <taxon>Pezizomycotina</taxon>
        <taxon>Eurotiomycetes</taxon>
        <taxon>Eurotiomycetidae</taxon>
        <taxon>Onygenales</taxon>
        <taxon>Onygenaceae</taxon>
        <taxon>Coccidioides</taxon>
    </lineage>
</organism>
<name>E9D5I6_COCPS</name>
<accession>E9D5I6</accession>
<reference evidence="2" key="2">
    <citation type="submission" date="2010-03" db="EMBL/GenBank/DDBJ databases">
        <title>The genome sequence of Coccidioides posadasii strain Silveira.</title>
        <authorList>
            <consortium name="The Broad Institute Genome Sequencing Center for Infectious Disease"/>
            <person name="Neafsey D."/>
            <person name="Orbach M."/>
            <person name="Henn M.R."/>
            <person name="Cole G.T."/>
            <person name="Galgiani J."/>
            <person name="Gardner M.J."/>
            <person name="Kirkland T.N."/>
            <person name="Taylor J.W."/>
            <person name="Young S.K."/>
            <person name="Zeng Q."/>
            <person name="Koehrsen M."/>
            <person name="Alvarado L."/>
            <person name="Berlin A."/>
            <person name="Borenstein D."/>
            <person name="Chapman S.B."/>
            <person name="Chen Z."/>
            <person name="Engels R."/>
            <person name="Freedman E."/>
            <person name="Gellesch M."/>
            <person name="Goldberg J."/>
            <person name="Griggs A."/>
            <person name="Gujja S."/>
            <person name="Heilman E."/>
            <person name="Heiman D."/>
            <person name="Howarth C."/>
            <person name="Jen D."/>
            <person name="Larson L."/>
            <person name="Mehta T."/>
            <person name="Neiman D."/>
            <person name="Park D."/>
            <person name="Pearson M."/>
            <person name="Richards J."/>
            <person name="Roberts A."/>
            <person name="Saif S."/>
            <person name="Shea T."/>
            <person name="Shenoy N."/>
            <person name="Sisk P."/>
            <person name="Stolte C."/>
            <person name="Sykes S."/>
            <person name="Walk T."/>
            <person name="White J."/>
            <person name="Yandava C."/>
            <person name="Haas B."/>
            <person name="Nusbaum C."/>
            <person name="Birren B."/>
        </authorList>
    </citation>
    <scope>NUCLEOTIDE SEQUENCE [LARGE SCALE GENOMIC DNA]</scope>
    <source>
        <strain evidence="2">RMSCC 757 / Silveira</strain>
    </source>
</reference>
<sequence length="66" mass="7069">MNTPQCSLACVDRENVATAQRRILPTDNPDNGQIVQTGAAQGDVMSALSISRAETPPPLIYLDTNQ</sequence>
<evidence type="ECO:0000313" key="1">
    <source>
        <dbReference type="EMBL" id="EFW18180.1"/>
    </source>
</evidence>
<keyword evidence="2" id="KW-1185">Reference proteome</keyword>
<dbReference type="Proteomes" id="UP000002497">
    <property type="component" value="Unassembled WGS sequence"/>
</dbReference>
<gene>
    <name evidence="1" type="ORF">CPSG_04866</name>
</gene>
<evidence type="ECO:0000313" key="2">
    <source>
        <dbReference type="Proteomes" id="UP000002497"/>
    </source>
</evidence>
<proteinExistence type="predicted"/>
<dbReference type="AlphaFoldDB" id="E9D5I6"/>
<protein>
    <submittedName>
        <fullName evidence="1">Predicted protein</fullName>
    </submittedName>
</protein>
<dbReference type="EMBL" id="GL636492">
    <property type="protein sequence ID" value="EFW18180.1"/>
    <property type="molecule type" value="Genomic_DNA"/>
</dbReference>
<dbReference type="VEuPathDB" id="FungiDB:CPSG_04866"/>